<accession>A0AA42FE88</accession>
<dbReference type="AlphaFoldDB" id="A0AA42FE88"/>
<organism evidence="1 2">
    <name type="scientific">Providencia huashanensis</name>
    <dbReference type="NCBI Taxonomy" id="3037798"/>
    <lineage>
        <taxon>Bacteria</taxon>
        <taxon>Pseudomonadati</taxon>
        <taxon>Pseudomonadota</taxon>
        <taxon>Gammaproteobacteria</taxon>
        <taxon>Enterobacterales</taxon>
        <taxon>Morganellaceae</taxon>
        <taxon>Providencia</taxon>
    </lineage>
</organism>
<protein>
    <submittedName>
        <fullName evidence="1">Uncharacterized protein</fullName>
    </submittedName>
</protein>
<evidence type="ECO:0000313" key="1">
    <source>
        <dbReference type="EMBL" id="MDG4694991.1"/>
    </source>
</evidence>
<sequence length="68" mass="7885">MTLLTPLTSYPTHCPHCSSEQDIIAWGTGWMCRDCNFEWITPIKNQNTISSEIKERLQFHGKETFSHS</sequence>
<dbReference type="Proteomes" id="UP001156701">
    <property type="component" value="Unassembled WGS sequence"/>
</dbReference>
<dbReference type="EMBL" id="JARRYG010000002">
    <property type="protein sequence ID" value="MDG4694991.1"/>
    <property type="molecule type" value="Genomic_DNA"/>
</dbReference>
<proteinExistence type="predicted"/>
<comment type="caution">
    <text evidence="1">The sequence shown here is derived from an EMBL/GenBank/DDBJ whole genome shotgun (WGS) entry which is preliminary data.</text>
</comment>
<name>A0AA42FE88_9GAMM</name>
<reference evidence="1" key="1">
    <citation type="submission" date="2023-03" db="EMBL/GenBank/DDBJ databases">
        <title>a new species belonging to Providencia genus.</title>
        <authorList>
            <person name="Yang W."/>
            <person name="Hu F."/>
            <person name="Shen S."/>
            <person name="Ding L."/>
            <person name="Yin D."/>
        </authorList>
    </citation>
    <scope>NUCLEOTIDE SEQUENCE</scope>
    <source>
        <strain evidence="1">CRE-3FA-0001</strain>
    </source>
</reference>
<gene>
    <name evidence="1" type="ORF">P7V44_01925</name>
</gene>
<dbReference type="RefSeq" id="WP_126402873.1">
    <property type="nucleotide sequence ID" value="NZ_JARRYG010000002.1"/>
</dbReference>
<evidence type="ECO:0000313" key="2">
    <source>
        <dbReference type="Proteomes" id="UP001156701"/>
    </source>
</evidence>